<protein>
    <recommendedName>
        <fullName evidence="2">Doubled CXXCH motif domain-containing protein</fullName>
    </recommendedName>
</protein>
<dbReference type="Pfam" id="PF09699">
    <property type="entry name" value="Paired_CXXCH_1"/>
    <property type="match status" value="1"/>
</dbReference>
<feature type="signal peptide" evidence="1">
    <location>
        <begin position="1"/>
        <end position="26"/>
    </location>
</feature>
<keyword evidence="1" id="KW-0732">Signal</keyword>
<dbReference type="Gene3D" id="3.90.10.10">
    <property type="entry name" value="Cytochrome C3"/>
    <property type="match status" value="1"/>
</dbReference>
<dbReference type="NCBIfam" id="TIGR01905">
    <property type="entry name" value="paired_CXXCH_1"/>
    <property type="match status" value="1"/>
</dbReference>
<gene>
    <name evidence="3" type="ORF">HGMM_OP4C630</name>
</gene>
<feature type="domain" description="Doubled CXXCH motif" evidence="2">
    <location>
        <begin position="99"/>
        <end position="135"/>
    </location>
</feature>
<organism evidence="3">
    <name type="scientific">Acetithermum autotrophicum</name>
    <dbReference type="NCBI Taxonomy" id="1446466"/>
    <lineage>
        <taxon>Bacteria</taxon>
        <taxon>Candidatus Bipolaricaulota</taxon>
        <taxon>Candidatus Acetithermum</taxon>
    </lineage>
</organism>
<reference evidence="3" key="2">
    <citation type="journal article" date="2012" name="PLoS ONE">
        <title>A Deeply Branching Thermophilic Bacterium with an Ancient Acetyl-CoA Pathway Dominates a Subsurface Ecosystem.</title>
        <authorList>
            <person name="Takami H."/>
            <person name="Noguchi H."/>
            <person name="Takaki Y."/>
            <person name="Uchiyama I."/>
            <person name="Toyoda A."/>
            <person name="Nishi S."/>
            <person name="Chee G.-J."/>
            <person name="Arai W."/>
            <person name="Nunoura T."/>
            <person name="Itoh T."/>
            <person name="Hattori M."/>
            <person name="Takai K."/>
        </authorList>
    </citation>
    <scope>NUCLEOTIDE SEQUENCE</scope>
</reference>
<dbReference type="InterPro" id="IPR036280">
    <property type="entry name" value="Multihaem_cyt_sf"/>
</dbReference>
<sequence length="180" mass="19217">MVKRWSLFTALIVVVGAVGAMVFAVAQQPPPLPQGHVPVPPASSAATCFECHQSPPPLKTEQVGFCKTCHITTHFVTRAGFTVERPGPRPKHVIAFDWTSGECNSCHTPHKTKVAKHPVSEKQSNSSFCLPCHETPTVKGITGQENVGEFCAGCHNLGLAPTHVQAPADAKAAFCFGCHK</sequence>
<evidence type="ECO:0000256" key="1">
    <source>
        <dbReference type="SAM" id="SignalP"/>
    </source>
</evidence>
<accession>H5STZ4</accession>
<name>H5STZ4_ACEAU</name>
<evidence type="ECO:0000259" key="2">
    <source>
        <dbReference type="Pfam" id="PF09699"/>
    </source>
</evidence>
<dbReference type="SUPFAM" id="SSF48695">
    <property type="entry name" value="Multiheme cytochromes"/>
    <property type="match status" value="1"/>
</dbReference>
<proteinExistence type="predicted"/>
<feature type="chain" id="PRO_5003598520" description="Doubled CXXCH motif domain-containing protein" evidence="1">
    <location>
        <begin position="27"/>
        <end position="180"/>
    </location>
</feature>
<dbReference type="InterPro" id="IPR010177">
    <property type="entry name" value="Paired_CXXCH_1"/>
</dbReference>
<dbReference type="EMBL" id="AP011803">
    <property type="protein sequence ID" value="BAL59994.1"/>
    <property type="molecule type" value="Genomic_DNA"/>
</dbReference>
<reference evidence="3" key="1">
    <citation type="journal article" date="2005" name="Environ. Microbiol.">
        <title>Genetic and functional properties of uncultivated thermophilic crenarchaeotes from a subsurface gold mine as revealed by analysis of genome fragments.</title>
        <authorList>
            <person name="Nunoura T."/>
            <person name="Hirayama H."/>
            <person name="Takami H."/>
            <person name="Oida H."/>
            <person name="Nishi S."/>
            <person name="Shimamura S."/>
            <person name="Suzuki Y."/>
            <person name="Inagaki F."/>
            <person name="Takai K."/>
            <person name="Nealson K.H."/>
            <person name="Horikoshi K."/>
        </authorList>
    </citation>
    <scope>NUCLEOTIDE SEQUENCE</scope>
</reference>
<dbReference type="AlphaFoldDB" id="H5STZ4"/>
<evidence type="ECO:0000313" key="3">
    <source>
        <dbReference type="EMBL" id="BAL59994.1"/>
    </source>
</evidence>